<dbReference type="GO" id="GO:0052851">
    <property type="term" value="F:ferric-chelate reductase (NADPH) activity"/>
    <property type="evidence" value="ECO:0007669"/>
    <property type="project" value="UniProtKB-EC"/>
</dbReference>
<dbReference type="InterPro" id="IPR039261">
    <property type="entry name" value="FNR_nucleotide-bd"/>
</dbReference>
<keyword evidence="5" id="KW-1003">Cell membrane</keyword>
<name>A0A8H6DSQ1_COCSA</name>
<dbReference type="GO" id="GO:0006879">
    <property type="term" value="P:intracellular iron ion homeostasis"/>
    <property type="evidence" value="ECO:0007669"/>
    <property type="project" value="TreeGrafter"/>
</dbReference>
<dbReference type="GO" id="GO:0015677">
    <property type="term" value="P:copper ion import"/>
    <property type="evidence" value="ECO:0007669"/>
    <property type="project" value="TreeGrafter"/>
</dbReference>
<evidence type="ECO:0000313" key="18">
    <source>
        <dbReference type="Proteomes" id="UP000624244"/>
    </source>
</evidence>
<gene>
    <name evidence="17" type="ORF">GGP41_004731</name>
</gene>
<dbReference type="Pfam" id="PF08022">
    <property type="entry name" value="FAD_binding_8"/>
    <property type="match status" value="1"/>
</dbReference>
<keyword evidence="12" id="KW-0325">Glycoprotein</keyword>
<feature type="region of interest" description="Disordered" evidence="14">
    <location>
        <begin position="522"/>
        <end position="590"/>
    </location>
</feature>
<reference evidence="17" key="1">
    <citation type="submission" date="2019-11" db="EMBL/GenBank/DDBJ databases">
        <title>Bipolaris sorokiniana Genome sequencing.</title>
        <authorList>
            <person name="Wang H."/>
        </authorList>
    </citation>
    <scope>NUCLEOTIDE SEQUENCE</scope>
</reference>
<dbReference type="Proteomes" id="UP000624244">
    <property type="component" value="Unassembled WGS sequence"/>
</dbReference>
<dbReference type="PROSITE" id="PS51384">
    <property type="entry name" value="FAD_FR"/>
    <property type="match status" value="1"/>
</dbReference>
<evidence type="ECO:0000313" key="17">
    <source>
        <dbReference type="EMBL" id="KAF5846632.1"/>
    </source>
</evidence>
<dbReference type="PANTHER" id="PTHR32361">
    <property type="entry name" value="FERRIC/CUPRIC REDUCTASE TRANSMEMBRANE COMPONENT"/>
    <property type="match status" value="1"/>
</dbReference>
<evidence type="ECO:0000256" key="15">
    <source>
        <dbReference type="SAM" id="Phobius"/>
    </source>
</evidence>
<dbReference type="PANTHER" id="PTHR32361:SF9">
    <property type="entry name" value="FERRIC REDUCTASE TRANSMEMBRANE COMPONENT 3-RELATED"/>
    <property type="match status" value="1"/>
</dbReference>
<keyword evidence="10" id="KW-0406">Ion transport</keyword>
<dbReference type="Pfam" id="PF08030">
    <property type="entry name" value="NAD_binding_6"/>
    <property type="match status" value="1"/>
</dbReference>
<evidence type="ECO:0000256" key="1">
    <source>
        <dbReference type="ARBA" id="ARBA00004651"/>
    </source>
</evidence>
<feature type="transmembrane region" description="Helical" evidence="15">
    <location>
        <begin position="206"/>
        <end position="223"/>
    </location>
</feature>
<feature type="transmembrane region" description="Helical" evidence="15">
    <location>
        <begin position="130"/>
        <end position="150"/>
    </location>
</feature>
<keyword evidence="6 15" id="KW-0812">Transmembrane</keyword>
<dbReference type="CDD" id="cd06186">
    <property type="entry name" value="NOX_Duox_like_FAD_NADP"/>
    <property type="match status" value="1"/>
</dbReference>
<evidence type="ECO:0000256" key="5">
    <source>
        <dbReference type="ARBA" id="ARBA00022475"/>
    </source>
</evidence>
<keyword evidence="11 15" id="KW-0472">Membrane</keyword>
<dbReference type="InterPro" id="IPR013130">
    <property type="entry name" value="Fe3_Rdtase_TM_dom"/>
</dbReference>
<evidence type="ECO:0000256" key="4">
    <source>
        <dbReference type="ARBA" id="ARBA00022448"/>
    </source>
</evidence>
<comment type="similarity">
    <text evidence="2">Belongs to the ferric reductase (FRE) family.</text>
</comment>
<protein>
    <recommendedName>
        <fullName evidence="3">ferric-chelate reductase (NADPH)</fullName>
        <ecNumber evidence="3">1.16.1.9</ecNumber>
    </recommendedName>
</protein>
<evidence type="ECO:0000259" key="16">
    <source>
        <dbReference type="PROSITE" id="PS51384"/>
    </source>
</evidence>
<keyword evidence="4" id="KW-0813">Transport</keyword>
<dbReference type="SUPFAM" id="SSF63380">
    <property type="entry name" value="Riboflavin synthase domain-like"/>
    <property type="match status" value="1"/>
</dbReference>
<evidence type="ECO:0000256" key="7">
    <source>
        <dbReference type="ARBA" id="ARBA00022982"/>
    </source>
</evidence>
<feature type="transmembrane region" description="Helical" evidence="15">
    <location>
        <begin position="97"/>
        <end position="118"/>
    </location>
</feature>
<comment type="subcellular location">
    <subcellularLocation>
        <location evidence="1">Cell membrane</location>
        <topology evidence="1">Multi-pass membrane protein</topology>
    </subcellularLocation>
</comment>
<dbReference type="InterPro" id="IPR013112">
    <property type="entry name" value="FAD-bd_8"/>
</dbReference>
<evidence type="ECO:0000256" key="12">
    <source>
        <dbReference type="ARBA" id="ARBA00023180"/>
    </source>
</evidence>
<feature type="transmembrane region" description="Helical" evidence="15">
    <location>
        <begin position="171"/>
        <end position="194"/>
    </location>
</feature>
<feature type="compositionally biased region" description="Basic and acidic residues" evidence="14">
    <location>
        <begin position="559"/>
        <end position="569"/>
    </location>
</feature>
<dbReference type="InterPro" id="IPR017927">
    <property type="entry name" value="FAD-bd_FR_type"/>
</dbReference>
<dbReference type="SUPFAM" id="SSF52343">
    <property type="entry name" value="Ferredoxin reductase-like, C-terminal NADP-linked domain"/>
    <property type="match status" value="1"/>
</dbReference>
<feature type="compositionally biased region" description="Polar residues" evidence="14">
    <location>
        <begin position="546"/>
        <end position="558"/>
    </location>
</feature>
<evidence type="ECO:0000256" key="11">
    <source>
        <dbReference type="ARBA" id="ARBA00023136"/>
    </source>
</evidence>
<dbReference type="EMBL" id="WNKQ01000015">
    <property type="protein sequence ID" value="KAF5846632.1"/>
    <property type="molecule type" value="Genomic_DNA"/>
</dbReference>
<keyword evidence="7" id="KW-0249">Electron transport</keyword>
<feature type="transmembrane region" description="Helical" evidence="15">
    <location>
        <begin position="235"/>
        <end position="255"/>
    </location>
</feature>
<evidence type="ECO:0000256" key="9">
    <source>
        <dbReference type="ARBA" id="ARBA00023002"/>
    </source>
</evidence>
<keyword evidence="8 15" id="KW-1133">Transmembrane helix</keyword>
<evidence type="ECO:0000256" key="2">
    <source>
        <dbReference type="ARBA" id="ARBA00006278"/>
    </source>
</evidence>
<evidence type="ECO:0000256" key="13">
    <source>
        <dbReference type="ARBA" id="ARBA00048483"/>
    </source>
</evidence>
<evidence type="ECO:0000256" key="8">
    <source>
        <dbReference type="ARBA" id="ARBA00022989"/>
    </source>
</evidence>
<dbReference type="EC" id="1.16.1.9" evidence="3"/>
<dbReference type="InterPro" id="IPR017938">
    <property type="entry name" value="Riboflavin_synthase-like_b-brl"/>
</dbReference>
<comment type="caution">
    <text evidence="17">The sequence shown here is derived from an EMBL/GenBank/DDBJ whole genome shotgun (WGS) entry which is preliminary data.</text>
</comment>
<dbReference type="AlphaFoldDB" id="A0A8H6DSQ1"/>
<dbReference type="InterPro" id="IPR013121">
    <property type="entry name" value="Fe_red_NAD-bd_6"/>
</dbReference>
<feature type="domain" description="FAD-binding FR-type" evidence="16">
    <location>
        <begin position="299"/>
        <end position="406"/>
    </location>
</feature>
<evidence type="ECO:0000256" key="3">
    <source>
        <dbReference type="ARBA" id="ARBA00012668"/>
    </source>
</evidence>
<organism evidence="17 18">
    <name type="scientific">Cochliobolus sativus</name>
    <name type="common">Common root rot and spot blotch fungus</name>
    <name type="synonym">Bipolaris sorokiniana</name>
    <dbReference type="NCBI Taxonomy" id="45130"/>
    <lineage>
        <taxon>Eukaryota</taxon>
        <taxon>Fungi</taxon>
        <taxon>Dikarya</taxon>
        <taxon>Ascomycota</taxon>
        <taxon>Pezizomycotina</taxon>
        <taxon>Dothideomycetes</taxon>
        <taxon>Pleosporomycetidae</taxon>
        <taxon>Pleosporales</taxon>
        <taxon>Pleosporineae</taxon>
        <taxon>Pleosporaceae</taxon>
        <taxon>Bipolaris</taxon>
    </lineage>
</organism>
<evidence type="ECO:0000256" key="10">
    <source>
        <dbReference type="ARBA" id="ARBA00023065"/>
    </source>
</evidence>
<dbReference type="GO" id="GO:0006826">
    <property type="term" value="P:iron ion transport"/>
    <property type="evidence" value="ECO:0007669"/>
    <property type="project" value="TreeGrafter"/>
</dbReference>
<accession>A0A8H6DSQ1</accession>
<dbReference type="GO" id="GO:0005886">
    <property type="term" value="C:plasma membrane"/>
    <property type="evidence" value="ECO:0007669"/>
    <property type="project" value="UniProtKB-SubCell"/>
</dbReference>
<dbReference type="SFLD" id="SFLDG01168">
    <property type="entry name" value="Ferric_reductase_subgroup_(FRE"/>
    <property type="match status" value="1"/>
</dbReference>
<evidence type="ECO:0000256" key="14">
    <source>
        <dbReference type="SAM" id="MobiDB-lite"/>
    </source>
</evidence>
<feature type="compositionally biased region" description="Polar residues" evidence="14">
    <location>
        <begin position="570"/>
        <end position="587"/>
    </location>
</feature>
<sequence length="706" mass="78885">MSHSHMSMGSLPALRDFPHFYYAVVGSAVAVATLFNVYNYLLYRQRLSAAGRGAPTPAKPKSWLALGNATTYALTREASSYSIHIPLKGRTIILPTVGRTSLILANIVVLVVLCLYGLDLQDVLNRESVGFRCGVVTIAQFPIIVLLAGKNNIIGHLSGISYERLNWIHRWCARCMLLTATMHMGWFFSAWAPYDYIGYQLQNSNIVWKGLAAWCALFWIVFSSMSPIRGWSYEIFVIQHIVSFAVFLAFVYLHSPREMHGYVWAPVAIFLFDRVVRALRLLYLNVSFFHPKQRQQEGTKGFSTCQAEFTPLPHNATKIVVQNPPMSWKPGQHVYLSCQSVVPLQSHPFTIATIPEDGRMEFYVKAEKGGTKRFRSFAEKSGSLSKALAKTKSVTFEGPYGILRPLRQFDSVVLVAGSTGSTFTMPLLRDLIRGWQENANRSTLKPKSLLQTPLGAVTRHIRFVWVVKSSGQLNWFSEQLTSIYVEFQTLQERLRDIKLEMSVYITCDPSFTEGQKSLISDILPPTATSSSRQDEIIHGTPHYNDPKSTSLPPQNKSTTTEKQEIHQIRSNETTSLEVQNPSSMQSPTGPPTCYCRAVISEKDPLTRRTACCCSANASSPRNSHSRNTSLTITHPSIAILAGRPQIRDIIRKSLEQAWGESGVVVCGPHGLVSDVRRHVVALSDERAVHKGTGAQGIYLHTESFGW</sequence>
<dbReference type="Pfam" id="PF01794">
    <property type="entry name" value="Ferric_reduct"/>
    <property type="match status" value="1"/>
</dbReference>
<proteinExistence type="inferred from homology"/>
<keyword evidence="9" id="KW-0560">Oxidoreductase</keyword>
<feature type="transmembrane region" description="Helical" evidence="15">
    <location>
        <begin position="20"/>
        <end position="42"/>
    </location>
</feature>
<dbReference type="SFLD" id="SFLDS00052">
    <property type="entry name" value="Ferric_Reductase_Domain"/>
    <property type="match status" value="1"/>
</dbReference>
<dbReference type="Gene3D" id="3.40.50.80">
    <property type="entry name" value="Nucleotide-binding domain of ferredoxin-NADP reductase (FNR) module"/>
    <property type="match status" value="1"/>
</dbReference>
<comment type="catalytic activity">
    <reaction evidence="13">
        <text>2 a Fe(II)-siderophore + NADP(+) + H(+) = 2 a Fe(III)-siderophore + NADPH</text>
        <dbReference type="Rhea" id="RHEA:28795"/>
        <dbReference type="Rhea" id="RHEA-COMP:11342"/>
        <dbReference type="Rhea" id="RHEA-COMP:11344"/>
        <dbReference type="ChEBI" id="CHEBI:15378"/>
        <dbReference type="ChEBI" id="CHEBI:29033"/>
        <dbReference type="ChEBI" id="CHEBI:29034"/>
        <dbReference type="ChEBI" id="CHEBI:57783"/>
        <dbReference type="ChEBI" id="CHEBI:58349"/>
        <dbReference type="EC" id="1.16.1.9"/>
    </reaction>
</comment>
<evidence type="ECO:0000256" key="6">
    <source>
        <dbReference type="ARBA" id="ARBA00022692"/>
    </source>
</evidence>
<dbReference type="InterPro" id="IPR051410">
    <property type="entry name" value="Ferric/Cupric_Reductase"/>
</dbReference>
<dbReference type="Gene3D" id="2.40.30.10">
    <property type="entry name" value="Translation factors"/>
    <property type="match status" value="1"/>
</dbReference>